<keyword evidence="2" id="KW-0456">Lyase</keyword>
<keyword evidence="1" id="KW-0479">Metal-binding</keyword>
<dbReference type="GO" id="GO:0046872">
    <property type="term" value="F:metal ion binding"/>
    <property type="evidence" value="ECO:0007669"/>
    <property type="project" value="UniProtKB-KW"/>
</dbReference>
<dbReference type="Pfam" id="PF03328">
    <property type="entry name" value="HpcH_HpaI"/>
    <property type="match status" value="1"/>
</dbReference>
<dbReference type="SUPFAM" id="SSF51621">
    <property type="entry name" value="Phosphoenolpyruvate/pyruvate domain"/>
    <property type="match status" value="1"/>
</dbReference>
<evidence type="ECO:0000313" key="7">
    <source>
        <dbReference type="Proteomes" id="UP000216020"/>
    </source>
</evidence>
<dbReference type="EMBL" id="NEVM01000005">
    <property type="protein sequence ID" value="OZI30178.1"/>
    <property type="molecule type" value="Genomic_DNA"/>
</dbReference>
<dbReference type="Gene3D" id="3.20.20.60">
    <property type="entry name" value="Phosphoenolpyruvate-binding domains"/>
    <property type="match status" value="1"/>
</dbReference>
<reference evidence="7" key="1">
    <citation type="submission" date="2017-05" db="EMBL/GenBank/DDBJ databases">
        <title>Complete and WGS of Bordetella genogroups.</title>
        <authorList>
            <person name="Spilker T."/>
            <person name="Lipuma J."/>
        </authorList>
    </citation>
    <scope>NUCLEOTIDE SEQUENCE [LARGE SCALE GENOMIC DNA]</scope>
    <source>
        <strain evidence="7">AU16122</strain>
    </source>
</reference>
<dbReference type="RefSeq" id="WP_094854615.1">
    <property type="nucleotide sequence ID" value="NZ_NEVM01000005.1"/>
</dbReference>
<dbReference type="GO" id="GO:0016832">
    <property type="term" value="F:aldehyde-lyase activity"/>
    <property type="evidence" value="ECO:0007669"/>
    <property type="project" value="UniProtKB-ARBA"/>
</dbReference>
<keyword evidence="4" id="KW-0472">Membrane</keyword>
<keyword evidence="4" id="KW-0812">Transmembrane</keyword>
<dbReference type="InterPro" id="IPR040442">
    <property type="entry name" value="Pyrv_kinase-like_dom_sf"/>
</dbReference>
<name>A0A261RYL0_9BORD</name>
<dbReference type="InterPro" id="IPR015813">
    <property type="entry name" value="Pyrv/PenolPyrv_kinase-like_dom"/>
</dbReference>
<evidence type="ECO:0000256" key="3">
    <source>
        <dbReference type="ARBA" id="ARBA00045074"/>
    </source>
</evidence>
<dbReference type="AlphaFoldDB" id="A0A261RYL0"/>
<evidence type="ECO:0000313" key="6">
    <source>
        <dbReference type="EMBL" id="OZI30178.1"/>
    </source>
</evidence>
<evidence type="ECO:0000259" key="5">
    <source>
        <dbReference type="Pfam" id="PF03328"/>
    </source>
</evidence>
<dbReference type="Proteomes" id="UP000216020">
    <property type="component" value="Unassembled WGS sequence"/>
</dbReference>
<keyword evidence="4" id="KW-1133">Transmembrane helix</keyword>
<dbReference type="PANTHER" id="PTHR30502">
    <property type="entry name" value="2-KETO-3-DEOXY-L-RHAMNONATE ALDOLASE"/>
    <property type="match status" value="1"/>
</dbReference>
<dbReference type="GO" id="GO:0005737">
    <property type="term" value="C:cytoplasm"/>
    <property type="evidence" value="ECO:0007669"/>
    <property type="project" value="TreeGrafter"/>
</dbReference>
<feature type="domain" description="HpcH/HpaI aldolase/citrate lyase" evidence="5">
    <location>
        <begin position="17"/>
        <end position="240"/>
    </location>
</feature>
<gene>
    <name evidence="6" type="ORF">CAL29_19145</name>
</gene>
<dbReference type="OrthoDB" id="86160at2"/>
<evidence type="ECO:0000256" key="4">
    <source>
        <dbReference type="SAM" id="Phobius"/>
    </source>
</evidence>
<evidence type="ECO:0000256" key="2">
    <source>
        <dbReference type="ARBA" id="ARBA00023239"/>
    </source>
</evidence>
<comment type="caution">
    <text evidence="6">The sequence shown here is derived from an EMBL/GenBank/DDBJ whole genome shotgun (WGS) entry which is preliminary data.</text>
</comment>
<feature type="transmembrane region" description="Helical" evidence="4">
    <location>
        <begin position="21"/>
        <end position="43"/>
    </location>
</feature>
<keyword evidence="7" id="KW-1185">Reference proteome</keyword>
<proteinExistence type="predicted"/>
<dbReference type="InterPro" id="IPR005000">
    <property type="entry name" value="Aldolase/citrate-lyase_domain"/>
</dbReference>
<dbReference type="InterPro" id="IPR050251">
    <property type="entry name" value="HpcH-HpaI_aldolase"/>
</dbReference>
<dbReference type="FunFam" id="3.20.20.60:FF:000004">
    <property type="entry name" value="5-keto-4-deoxy-D-glucarate aldolase"/>
    <property type="match status" value="1"/>
</dbReference>
<evidence type="ECO:0000256" key="1">
    <source>
        <dbReference type="ARBA" id="ARBA00022723"/>
    </source>
</evidence>
<protein>
    <submittedName>
        <fullName evidence="6">4-hydroxy-2-oxo-heptane-1,7-dioate aldolase</fullName>
    </submittedName>
</protein>
<organism evidence="6 7">
    <name type="scientific">Bordetella genomosp. 10</name>
    <dbReference type="NCBI Taxonomy" id="1416804"/>
    <lineage>
        <taxon>Bacteria</taxon>
        <taxon>Pseudomonadati</taxon>
        <taxon>Pseudomonadota</taxon>
        <taxon>Betaproteobacteria</taxon>
        <taxon>Burkholderiales</taxon>
        <taxon>Alcaligenaceae</taxon>
        <taxon>Bordetella</taxon>
    </lineage>
</organism>
<sequence length="254" mass="27191">MELRTNRFKRDLGRRQQIGMFSTLGGAVTTEVFGACGFDWILLDTEHSPNELPDLIHQMQALAALDVNAIVRPAWSDMVLVKRILDAGAQTLLFPYIQNAEEAAAAVSYTRYPPHGVRGVSGSSRAAAYGLIPGYFNKIENEICVLVQIETAEGLKNLEAIADVPGVDGVFIGPADLSASLGHLGNATHPEVQAALDDAFARLQAKGKPSGYLTTREDDAARRLAQGVSFVGAATDTSIITSATTGLLGRLRQR</sequence>
<dbReference type="PANTHER" id="PTHR30502:SF4">
    <property type="entry name" value="5-KETO-4-DEOXY-D-GLUCARATE ALDOLASE"/>
    <property type="match status" value="1"/>
</dbReference>
<comment type="catalytic activity">
    <reaction evidence="3">
        <text>D-glyceraldehyde + pyruvate = 2-dehydro-3-deoxy-L-galactonate</text>
        <dbReference type="Rhea" id="RHEA:80055"/>
        <dbReference type="ChEBI" id="CHEBI:15361"/>
        <dbReference type="ChEBI" id="CHEBI:17378"/>
        <dbReference type="ChEBI" id="CHEBI:75545"/>
    </reaction>
</comment>
<accession>A0A261RYL0</accession>